<organism evidence="1 2">
    <name type="scientific">Nicotiana tabacum</name>
    <name type="common">Common tobacco</name>
    <dbReference type="NCBI Taxonomy" id="4097"/>
    <lineage>
        <taxon>Eukaryota</taxon>
        <taxon>Viridiplantae</taxon>
        <taxon>Streptophyta</taxon>
        <taxon>Embryophyta</taxon>
        <taxon>Tracheophyta</taxon>
        <taxon>Spermatophyta</taxon>
        <taxon>Magnoliopsida</taxon>
        <taxon>eudicotyledons</taxon>
        <taxon>Gunneridae</taxon>
        <taxon>Pentapetalae</taxon>
        <taxon>asterids</taxon>
        <taxon>lamiids</taxon>
        <taxon>Solanales</taxon>
        <taxon>Solanaceae</taxon>
        <taxon>Nicotianoideae</taxon>
        <taxon>Nicotianeae</taxon>
        <taxon>Nicotiana</taxon>
    </lineage>
</organism>
<dbReference type="RefSeq" id="XP_075095513.1">
    <property type="nucleotide sequence ID" value="XM_075239412.1"/>
</dbReference>
<accession>A0AC58TE68</accession>
<name>A0AC58TE68_TOBAC</name>
<protein>
    <submittedName>
        <fullName evidence="2">Uncharacterized protein LOC142173764</fullName>
    </submittedName>
</protein>
<gene>
    <name evidence="2" type="primary">LOC142173764</name>
</gene>
<evidence type="ECO:0000313" key="1">
    <source>
        <dbReference type="Proteomes" id="UP000790787"/>
    </source>
</evidence>
<evidence type="ECO:0000313" key="2">
    <source>
        <dbReference type="RefSeq" id="XP_075095513.1"/>
    </source>
</evidence>
<keyword evidence="1" id="KW-1185">Reference proteome</keyword>
<reference evidence="1" key="1">
    <citation type="journal article" date="2014" name="Nat. Commun.">
        <title>The tobacco genome sequence and its comparison with those of tomato and potato.</title>
        <authorList>
            <person name="Sierro N."/>
            <person name="Battey J.N."/>
            <person name="Ouadi S."/>
            <person name="Bakaher N."/>
            <person name="Bovet L."/>
            <person name="Willig A."/>
            <person name="Goepfert S."/>
            <person name="Peitsch M.C."/>
            <person name="Ivanov N.V."/>
        </authorList>
    </citation>
    <scope>NUCLEOTIDE SEQUENCE [LARGE SCALE GENOMIC DNA]</scope>
</reference>
<sequence>MANLDIDNPRHPLCLQQSDNPSNVIISIQLKGTENYPVWSKAMVIALRAKRKLGFIDGSCTKSQFTEDLGEDWERVNTTVLTWIMNIVSSDLINGIVYGENAHEVWLDLEDRFNKVNSSRVYNLQREVATISQGTSIISVYHSRLKSLWDEYGSLIPSLPVTAGTGDFIEHLEQQKPFQFLMGLNESYEAIRSEFMLQYPSPSVSRAFVILINEENQRKVCVSNSQISLANKMNESTVFMSTRGNQSKFKRLNDLYCEYCHFKGHSKDTYYKLHGYPLGYKGKRQQQYKQTNTATNNSSHG</sequence>
<reference evidence="2" key="2">
    <citation type="submission" date="2025-08" db="UniProtKB">
        <authorList>
            <consortium name="RefSeq"/>
        </authorList>
    </citation>
    <scope>IDENTIFICATION</scope>
    <source>
        <tissue evidence="2">Leaf</tissue>
    </source>
</reference>
<proteinExistence type="predicted"/>
<dbReference type="Proteomes" id="UP000790787">
    <property type="component" value="Chromosome 19"/>
</dbReference>